<dbReference type="Proteomes" id="UP000299794">
    <property type="component" value="Unassembled WGS sequence"/>
</dbReference>
<gene>
    <name evidence="1" type="ORF">PA905_26770</name>
</gene>
<protein>
    <submittedName>
        <fullName evidence="1">Uncharacterized protein</fullName>
    </submittedName>
</protein>
<dbReference type="SUPFAM" id="SSF52540">
    <property type="entry name" value="P-loop containing nucleoside triphosphate hydrolases"/>
    <property type="match status" value="1"/>
</dbReference>
<accession>A0A4P5ZYJ6</accession>
<organism evidence="1 2">
    <name type="scientific">Planktothrix agardhii CCAP 1459/11A</name>
    <dbReference type="NCBI Taxonomy" id="282420"/>
    <lineage>
        <taxon>Bacteria</taxon>
        <taxon>Bacillati</taxon>
        <taxon>Cyanobacteriota</taxon>
        <taxon>Cyanophyceae</taxon>
        <taxon>Oscillatoriophycideae</taxon>
        <taxon>Oscillatoriales</taxon>
        <taxon>Microcoleaceae</taxon>
        <taxon>Planktothrix</taxon>
    </lineage>
</organism>
<sequence>MKVLVHIGYHKTGTSSLQKSLKISRSILAENGFLYPILDNKNQHWPLFPYFIDTPENYHLFKSMGIKSKDINIWLQKRIKELDEQIASFKGHTCILSAEDFSGIPSFLIPKFKMFLTDRFDSVKIIAYIRPAEDLYCSQLQQQAKAGKNVFITFPLPSKNLSIKAKISKYVEEFGIEQISVVKFSHDSLYEGDVVRDFFKRFIVTDDQSLMRMNLNSVYANESICGAATIALSLLSQEKLPRFIEKGQNPQWKELQQALMQLKPSKSLPKLSLPEQWKAIIKQNHQEEYLWLEDTFFNGNRGIFSNLDKTDISVPEEVTREQFQEWLMSYLTPEAWQEIVLHLWKFQSERLS</sequence>
<name>A0A4P5ZYJ6_PLAAG</name>
<reference evidence="2" key="1">
    <citation type="submission" date="2019-02" db="EMBL/GenBank/DDBJ databases">
        <title>Draft genome sequence of Planktothrix agardhii NIES-905.</title>
        <authorList>
            <person name="Yamaguchi H."/>
            <person name="Suzuki S."/>
            <person name="Kawachi M."/>
        </authorList>
    </citation>
    <scope>NUCLEOTIDE SEQUENCE [LARGE SCALE GENOMIC DNA]</scope>
    <source>
        <strain evidence="2">CCAP 1459/11A</strain>
    </source>
</reference>
<dbReference type="RefSeq" id="WP_141294780.1">
    <property type="nucleotide sequence ID" value="NZ_BJCD01000047.1"/>
</dbReference>
<evidence type="ECO:0000313" key="2">
    <source>
        <dbReference type="Proteomes" id="UP000299794"/>
    </source>
</evidence>
<dbReference type="EMBL" id="BJCD01000047">
    <property type="protein sequence ID" value="GDZ94721.1"/>
    <property type="molecule type" value="Genomic_DNA"/>
</dbReference>
<evidence type="ECO:0000313" key="1">
    <source>
        <dbReference type="EMBL" id="GDZ94721.1"/>
    </source>
</evidence>
<proteinExistence type="predicted"/>
<dbReference type="AlphaFoldDB" id="A0A4P5ZYJ6"/>
<comment type="caution">
    <text evidence="1">The sequence shown here is derived from an EMBL/GenBank/DDBJ whole genome shotgun (WGS) entry which is preliminary data.</text>
</comment>
<dbReference type="InterPro" id="IPR027417">
    <property type="entry name" value="P-loop_NTPase"/>
</dbReference>